<dbReference type="AlphaFoldDB" id="A0A8D9L9J9"/>
<evidence type="ECO:0000313" key="1">
    <source>
        <dbReference type="EMBL" id="CUO11787.1"/>
    </source>
</evidence>
<protein>
    <submittedName>
        <fullName evidence="1">Uncharacterized protein</fullName>
    </submittedName>
</protein>
<dbReference type="EMBL" id="CYYK01000005">
    <property type="protein sequence ID" value="CUO11787.1"/>
    <property type="molecule type" value="Genomic_DNA"/>
</dbReference>
<reference evidence="1 2" key="1">
    <citation type="submission" date="2015-09" db="EMBL/GenBank/DDBJ databases">
        <authorList>
            <consortium name="Pathogen Informatics"/>
        </authorList>
    </citation>
    <scope>NUCLEOTIDE SEQUENCE [LARGE SCALE GENOMIC DNA]</scope>
    <source>
        <strain evidence="1 2">2789STDY5608822</strain>
    </source>
</reference>
<name>A0A8D9L9J9_PARDI</name>
<accession>A0A8D9L9J9</accession>
<comment type="caution">
    <text evidence="1">The sequence shown here is derived from an EMBL/GenBank/DDBJ whole genome shotgun (WGS) entry which is preliminary data.</text>
</comment>
<gene>
    <name evidence="1" type="ORF">ERS852380_01605</name>
</gene>
<proteinExistence type="predicted"/>
<sequence>MTSESKKEKLNKNELLANYQYLMDTIWTIYLEDGSVDILKYSMNPELVNTKQDYTSLANILRNDIYSPDRSLWDETVSLEAFFRMIAEGCFHKTFDLRFCNDHFGFEWHETFIDILVNNEGIPDRILLSSRNINDFRKAQIIETAVRSEYDYVIYIEASKNSYVMYTSGSESYSPPPIASYDYDGVVASYNRQYMAPELHEEMTEKLQIAHIEPILRKHGEYIVYGTMIENGVNREKKMRFSYYDREKNIWLMTRTDITEIKEERKQKNCCRKLYRALMPPTVPKLISYPG</sequence>
<dbReference type="RefSeq" id="WP_347504299.1">
    <property type="nucleotide sequence ID" value="NZ_CABMKT010000002.1"/>
</dbReference>
<evidence type="ECO:0000313" key="2">
    <source>
        <dbReference type="Proteomes" id="UP000095455"/>
    </source>
</evidence>
<dbReference type="Proteomes" id="UP000095455">
    <property type="component" value="Unassembled WGS sequence"/>
</dbReference>
<organism evidence="1 2">
    <name type="scientific">Parabacteroides distasonis</name>
    <dbReference type="NCBI Taxonomy" id="823"/>
    <lineage>
        <taxon>Bacteria</taxon>
        <taxon>Pseudomonadati</taxon>
        <taxon>Bacteroidota</taxon>
        <taxon>Bacteroidia</taxon>
        <taxon>Bacteroidales</taxon>
        <taxon>Tannerellaceae</taxon>
        <taxon>Parabacteroides</taxon>
    </lineage>
</organism>